<dbReference type="NCBIfam" id="TIGR00231">
    <property type="entry name" value="small_GTP"/>
    <property type="match status" value="1"/>
</dbReference>
<dbReference type="InterPro" id="IPR005225">
    <property type="entry name" value="Small_GTP-bd"/>
</dbReference>
<dbReference type="SMART" id="SM00173">
    <property type="entry name" value="RAS"/>
    <property type="match status" value="1"/>
</dbReference>
<dbReference type="PROSITE" id="PS51421">
    <property type="entry name" value="RAS"/>
    <property type="match status" value="1"/>
</dbReference>
<keyword evidence="4" id="KW-0449">Lipoprotein</keyword>
<keyword evidence="3" id="KW-0342">GTP-binding</keyword>
<dbReference type="SMART" id="SM00175">
    <property type="entry name" value="RAB"/>
    <property type="match status" value="1"/>
</dbReference>
<dbReference type="PANTHER" id="PTHR47981:SF20">
    <property type="entry name" value="RAS-RELATED PROTEIN RAB-7A"/>
    <property type="match status" value="1"/>
</dbReference>
<dbReference type="InParanoid" id="A0A2R5GJT2"/>
<keyword evidence="2" id="KW-0547">Nucleotide-binding</keyword>
<dbReference type="AlphaFoldDB" id="A0A2R5GJT2"/>
<dbReference type="PRINTS" id="PR00449">
    <property type="entry name" value="RASTRNSFRMNG"/>
</dbReference>
<dbReference type="Gene3D" id="3.40.50.300">
    <property type="entry name" value="P-loop containing nucleotide triphosphate hydrolases"/>
    <property type="match status" value="1"/>
</dbReference>
<dbReference type="SMART" id="SM00176">
    <property type="entry name" value="RAN"/>
    <property type="match status" value="1"/>
</dbReference>
<dbReference type="PROSITE" id="PS51419">
    <property type="entry name" value="RAB"/>
    <property type="match status" value="1"/>
</dbReference>
<keyword evidence="5" id="KW-0636">Prenylation</keyword>
<evidence type="ECO:0000313" key="7">
    <source>
        <dbReference type="Proteomes" id="UP000241890"/>
    </source>
</evidence>
<dbReference type="SUPFAM" id="SSF52540">
    <property type="entry name" value="P-loop containing nucleoside triphosphate hydrolases"/>
    <property type="match status" value="1"/>
</dbReference>
<dbReference type="OrthoDB" id="1436450at2759"/>
<dbReference type="PROSITE" id="PS51420">
    <property type="entry name" value="RHO"/>
    <property type="match status" value="1"/>
</dbReference>
<comment type="similarity">
    <text evidence="1">Belongs to the small GTPase superfamily. Rab family.</text>
</comment>
<accession>A0A2R5GJT2</accession>
<evidence type="ECO:0000313" key="6">
    <source>
        <dbReference type="EMBL" id="GBG31156.1"/>
    </source>
</evidence>
<sequence length="206" mass="23576">MAHRKKVLLKVIILGDSGVGKTSLMNQYVNQRFSKQYKTTIGADFTTKEVVIDDKLVTLQIWDTAGQERFQSLGVAFYRGADACMLVYDITKPKTFDSLQNWRDEFLLQSAPRDPERFPFAVLGNMVDKADERRVPEENARRWCTQDVEHEIPYFETSAKDAINVDQAFYAIAEAALKQDNQEELYIPNTLRVHAVDDRNADQCGC</sequence>
<dbReference type="SMART" id="SM00174">
    <property type="entry name" value="RHO"/>
    <property type="match status" value="1"/>
</dbReference>
<gene>
    <name evidence="6" type="ORF">FCC1311_073772</name>
</gene>
<protein>
    <submittedName>
        <fullName evidence="6">Ras-related protein Rab-7a</fullName>
    </submittedName>
</protein>
<organism evidence="6 7">
    <name type="scientific">Hondaea fermentalgiana</name>
    <dbReference type="NCBI Taxonomy" id="2315210"/>
    <lineage>
        <taxon>Eukaryota</taxon>
        <taxon>Sar</taxon>
        <taxon>Stramenopiles</taxon>
        <taxon>Bigyra</taxon>
        <taxon>Labyrinthulomycetes</taxon>
        <taxon>Thraustochytrida</taxon>
        <taxon>Thraustochytriidae</taxon>
        <taxon>Hondaea</taxon>
    </lineage>
</organism>
<evidence type="ECO:0000256" key="4">
    <source>
        <dbReference type="ARBA" id="ARBA00023288"/>
    </source>
</evidence>
<dbReference type="FunFam" id="3.40.50.300:FF:000086">
    <property type="entry name" value="Ras-related small GTPase"/>
    <property type="match status" value="1"/>
</dbReference>
<dbReference type="CDD" id="cd01862">
    <property type="entry name" value="Rab7"/>
    <property type="match status" value="1"/>
</dbReference>
<comment type="caution">
    <text evidence="6">The sequence shown here is derived from an EMBL/GenBank/DDBJ whole genome shotgun (WGS) entry which is preliminary data.</text>
</comment>
<keyword evidence="7" id="KW-1185">Reference proteome</keyword>
<dbReference type="InterPro" id="IPR001806">
    <property type="entry name" value="Small_GTPase"/>
</dbReference>
<proteinExistence type="inferred from homology"/>
<dbReference type="FunCoup" id="A0A2R5GJT2">
    <property type="interactions" value="335"/>
</dbReference>
<reference evidence="6 7" key="1">
    <citation type="submission" date="2017-12" db="EMBL/GenBank/DDBJ databases">
        <title>Sequencing, de novo assembly and annotation of complete genome of a new Thraustochytrid species, strain FCC1311.</title>
        <authorList>
            <person name="Sedici K."/>
            <person name="Godart F."/>
            <person name="Aiese Cigliano R."/>
            <person name="Sanseverino W."/>
            <person name="Barakat M."/>
            <person name="Ortet P."/>
            <person name="Marechal E."/>
            <person name="Cagnac O."/>
            <person name="Amato A."/>
        </authorList>
    </citation>
    <scope>NUCLEOTIDE SEQUENCE [LARGE SCALE GENOMIC DNA]</scope>
</reference>
<dbReference type="PANTHER" id="PTHR47981">
    <property type="entry name" value="RAB FAMILY"/>
    <property type="match status" value="1"/>
</dbReference>
<evidence type="ECO:0000256" key="2">
    <source>
        <dbReference type="ARBA" id="ARBA00022741"/>
    </source>
</evidence>
<evidence type="ECO:0000256" key="1">
    <source>
        <dbReference type="ARBA" id="ARBA00006270"/>
    </source>
</evidence>
<name>A0A2R5GJT2_9STRA</name>
<dbReference type="GO" id="GO:0005525">
    <property type="term" value="F:GTP binding"/>
    <property type="evidence" value="ECO:0007669"/>
    <property type="project" value="UniProtKB-KW"/>
</dbReference>
<evidence type="ECO:0000256" key="3">
    <source>
        <dbReference type="ARBA" id="ARBA00023134"/>
    </source>
</evidence>
<dbReference type="GO" id="GO:0003924">
    <property type="term" value="F:GTPase activity"/>
    <property type="evidence" value="ECO:0007669"/>
    <property type="project" value="InterPro"/>
</dbReference>
<dbReference type="EMBL" id="BEYU01000092">
    <property type="protein sequence ID" value="GBG31156.1"/>
    <property type="molecule type" value="Genomic_DNA"/>
</dbReference>
<dbReference type="Pfam" id="PF00071">
    <property type="entry name" value="Ras"/>
    <property type="match status" value="1"/>
</dbReference>
<evidence type="ECO:0000256" key="5">
    <source>
        <dbReference type="ARBA" id="ARBA00023289"/>
    </source>
</evidence>
<dbReference type="InterPro" id="IPR027417">
    <property type="entry name" value="P-loop_NTPase"/>
</dbReference>
<dbReference type="Proteomes" id="UP000241890">
    <property type="component" value="Unassembled WGS sequence"/>
</dbReference>